<reference evidence="3" key="1">
    <citation type="submission" date="2016-11" db="EMBL/GenBank/DDBJ databases">
        <authorList>
            <person name="Varghese N."/>
            <person name="Submissions S."/>
        </authorList>
    </citation>
    <scope>NUCLEOTIDE SEQUENCE [LARGE SCALE GENOMIC DNA]</scope>
    <source>
        <strain evidence="3">DSM 27370</strain>
    </source>
</reference>
<dbReference type="Proteomes" id="UP000184480">
    <property type="component" value="Unassembled WGS sequence"/>
</dbReference>
<dbReference type="RefSeq" id="WP_062175768.1">
    <property type="nucleotide sequence ID" value="NZ_BBXL01000001.1"/>
</dbReference>
<keyword evidence="1" id="KW-0175">Coiled coil</keyword>
<feature type="coiled-coil region" evidence="1">
    <location>
        <begin position="83"/>
        <end position="110"/>
    </location>
</feature>
<evidence type="ECO:0000313" key="3">
    <source>
        <dbReference type="Proteomes" id="UP000184480"/>
    </source>
</evidence>
<dbReference type="GO" id="GO:0003677">
    <property type="term" value="F:DNA binding"/>
    <property type="evidence" value="ECO:0007669"/>
    <property type="project" value="InterPro"/>
</dbReference>
<protein>
    <submittedName>
        <fullName evidence="2">Spindle pole body component Spc42p</fullName>
    </submittedName>
</protein>
<accession>A0A1M4UPV0</accession>
<evidence type="ECO:0000256" key="1">
    <source>
        <dbReference type="SAM" id="Coils"/>
    </source>
</evidence>
<proteinExistence type="predicted"/>
<dbReference type="OrthoDB" id="796548at2"/>
<name>A0A1M4UPV0_9BACT</name>
<dbReference type="SUPFAM" id="SSF47413">
    <property type="entry name" value="lambda repressor-like DNA-binding domains"/>
    <property type="match status" value="1"/>
</dbReference>
<sequence>MEESINQRIVQYLESKGKRQIDLLIAGYASKQTISNIWNEKSKPSCEFFERLINDNKDLNVRWLFTGIGDMLEKTDIATTAMVEYLEKKITEKDIEIKELNQQVGSLRAKLSGD</sequence>
<dbReference type="EMBL" id="FQUC01000001">
    <property type="protein sequence ID" value="SHE58623.1"/>
    <property type="molecule type" value="Genomic_DNA"/>
</dbReference>
<dbReference type="AlphaFoldDB" id="A0A1M4UPV0"/>
<gene>
    <name evidence="2" type="ORF">SAMN05444362_101661</name>
</gene>
<evidence type="ECO:0000313" key="2">
    <source>
        <dbReference type="EMBL" id="SHE58623.1"/>
    </source>
</evidence>
<dbReference type="InterPro" id="IPR010982">
    <property type="entry name" value="Lambda_DNA-bd_dom_sf"/>
</dbReference>
<keyword evidence="3" id="KW-1185">Reference proteome</keyword>
<dbReference type="STRING" id="1346286.SAMN05444362_101661"/>
<organism evidence="2 3">
    <name type="scientific">Dysgonomonas macrotermitis</name>
    <dbReference type="NCBI Taxonomy" id="1346286"/>
    <lineage>
        <taxon>Bacteria</taxon>
        <taxon>Pseudomonadati</taxon>
        <taxon>Bacteroidota</taxon>
        <taxon>Bacteroidia</taxon>
        <taxon>Bacteroidales</taxon>
        <taxon>Dysgonomonadaceae</taxon>
        <taxon>Dysgonomonas</taxon>
    </lineage>
</organism>